<protein>
    <submittedName>
        <fullName evidence="1">Uncharacterized protein</fullName>
    </submittedName>
</protein>
<comment type="caution">
    <text evidence="1">The sequence shown here is derived from an EMBL/GenBank/DDBJ whole genome shotgun (WGS) entry which is preliminary data.</text>
</comment>
<organism evidence="1 2">
    <name type="scientific">Bifidobacterium oedipodis</name>
    <dbReference type="NCBI Taxonomy" id="2675322"/>
    <lineage>
        <taxon>Bacteria</taxon>
        <taxon>Bacillati</taxon>
        <taxon>Actinomycetota</taxon>
        <taxon>Actinomycetes</taxon>
        <taxon>Bifidobacteriales</taxon>
        <taxon>Bifidobacteriaceae</taxon>
        <taxon>Bifidobacterium</taxon>
    </lineage>
</organism>
<evidence type="ECO:0000313" key="2">
    <source>
        <dbReference type="Proteomes" id="UP000532194"/>
    </source>
</evidence>
<dbReference type="AlphaFoldDB" id="A0A7Y0HS25"/>
<dbReference type="Proteomes" id="UP000532194">
    <property type="component" value="Unassembled WGS sequence"/>
</dbReference>
<name>A0A7Y0HS25_9BIFI</name>
<accession>A0A7Y0HS25</accession>
<sequence>MMTLIDGGPKIAGIRLERAPRRVPHDELMRTVMELRARAPKGIPLDSMDARQLKEMLGSRD</sequence>
<dbReference type="RefSeq" id="WP_169171172.1">
    <property type="nucleotide sequence ID" value="NZ_JAAIII010000001.1"/>
</dbReference>
<keyword evidence="2" id="KW-1185">Reference proteome</keyword>
<proteinExistence type="predicted"/>
<reference evidence="1 2" key="1">
    <citation type="submission" date="2020-02" db="EMBL/GenBank/DDBJ databases">
        <title>Characterization of phylogenetic diversity of novel bifidobacterial species isolated in Czech ZOOs.</title>
        <authorList>
            <person name="Lugli G.A."/>
            <person name="Vera N.B."/>
            <person name="Ventura M."/>
        </authorList>
    </citation>
    <scope>NUCLEOTIDE SEQUENCE [LARGE SCALE GENOMIC DNA]</scope>
    <source>
        <strain evidence="1 2">DSM 109957</strain>
    </source>
</reference>
<gene>
    <name evidence="1" type="ORF">G1C95_0308</name>
</gene>
<dbReference type="EMBL" id="JAAIII010000001">
    <property type="protein sequence ID" value="NMM93123.1"/>
    <property type="molecule type" value="Genomic_DNA"/>
</dbReference>
<evidence type="ECO:0000313" key="1">
    <source>
        <dbReference type="EMBL" id="NMM93123.1"/>
    </source>
</evidence>